<keyword evidence="10" id="KW-1185">Reference proteome</keyword>
<keyword evidence="5" id="KW-1133">Transmembrane helix</keyword>
<dbReference type="InterPro" id="IPR005595">
    <property type="entry name" value="TRAP_alpha"/>
</dbReference>
<name>A0A9Q0RCW0_ANAIG</name>
<evidence type="ECO:0000256" key="2">
    <source>
        <dbReference type="ARBA" id="ARBA00022692"/>
    </source>
</evidence>
<dbReference type="PANTHER" id="PTHR12924">
    <property type="entry name" value="TRANSLOCON-ASSOCIATED PROTEIN, ALPHA SUBUNIT"/>
    <property type="match status" value="1"/>
</dbReference>
<evidence type="ECO:0000256" key="4">
    <source>
        <dbReference type="ARBA" id="ARBA00022824"/>
    </source>
</evidence>
<keyword evidence="3 8" id="KW-0732">Signal</keyword>
<keyword evidence="6" id="KW-0472">Membrane</keyword>
<reference evidence="9" key="1">
    <citation type="submission" date="2022-10" db="EMBL/GenBank/DDBJ databases">
        <title>Novel sulphate-reducing endosymbionts in the free-living metamonad Anaeramoeba.</title>
        <authorList>
            <person name="Jerlstrom-Hultqvist J."/>
            <person name="Cepicka I."/>
            <person name="Gallot-Lavallee L."/>
            <person name="Salas-Leiva D."/>
            <person name="Curtis B.A."/>
            <person name="Zahonova K."/>
            <person name="Pipaliya S."/>
            <person name="Dacks J."/>
            <person name="Roger A.J."/>
        </authorList>
    </citation>
    <scope>NUCLEOTIDE SEQUENCE</scope>
    <source>
        <strain evidence="9">BMAN</strain>
    </source>
</reference>
<keyword evidence="4" id="KW-0256">Endoplasmic reticulum</keyword>
<evidence type="ECO:0000256" key="1">
    <source>
        <dbReference type="ARBA" id="ARBA00004115"/>
    </source>
</evidence>
<dbReference type="Proteomes" id="UP001149090">
    <property type="component" value="Unassembled WGS sequence"/>
</dbReference>
<feature type="compositionally biased region" description="Basic residues" evidence="7">
    <location>
        <begin position="256"/>
        <end position="269"/>
    </location>
</feature>
<evidence type="ECO:0000256" key="7">
    <source>
        <dbReference type="SAM" id="MobiDB-lite"/>
    </source>
</evidence>
<proteinExistence type="predicted"/>
<evidence type="ECO:0000256" key="8">
    <source>
        <dbReference type="SAM" id="SignalP"/>
    </source>
</evidence>
<feature type="signal peptide" evidence="8">
    <location>
        <begin position="1"/>
        <end position="25"/>
    </location>
</feature>
<feature type="compositionally biased region" description="Basic and acidic residues" evidence="7">
    <location>
        <begin position="41"/>
        <end position="59"/>
    </location>
</feature>
<dbReference type="OrthoDB" id="1926781at2759"/>
<feature type="region of interest" description="Disordered" evidence="7">
    <location>
        <begin position="28"/>
        <end position="69"/>
    </location>
</feature>
<sequence>MKKKSIFFLLIIIINLLLTIHKTKATEKEYEFDEEKDEEMTEKQRELIRRYEEEQTKQTEEEEEGKIKSSPNMKIQAIMPYNGDLHLKPGNTIRVVVGFLNTGENPFVVHYITGSMLLPDMSRILTNFTPSDYHNTKVMPKEEVSLPYLFYLQEGFEPRNYTIIMSVLYEEFAENRENFTDIFFNSTVIIDDITGSVDLSGVFTYMLLLGGFSYGGFRYYKYTSSKKKSAPSPNLTGKGKNQKINDDDEWLDGNARRRKKQKMKKNTPKNKKDQK</sequence>
<evidence type="ECO:0000256" key="5">
    <source>
        <dbReference type="ARBA" id="ARBA00022989"/>
    </source>
</evidence>
<dbReference type="OMA" id="TFPYSFT"/>
<accession>A0A9Q0RCW0</accession>
<gene>
    <name evidence="9" type="ORF">M0811_07089</name>
</gene>
<dbReference type="PANTHER" id="PTHR12924:SF0">
    <property type="entry name" value="TRANSLOCON-ASSOCIATED PROTEIN SUBUNIT ALPHA"/>
    <property type="match status" value="1"/>
</dbReference>
<feature type="compositionally biased region" description="Acidic residues" evidence="7">
    <location>
        <begin position="30"/>
        <end position="40"/>
    </location>
</feature>
<dbReference type="GO" id="GO:0005789">
    <property type="term" value="C:endoplasmic reticulum membrane"/>
    <property type="evidence" value="ECO:0007669"/>
    <property type="project" value="UniProtKB-SubCell"/>
</dbReference>
<dbReference type="AlphaFoldDB" id="A0A9Q0RCW0"/>
<comment type="caution">
    <text evidence="9">The sequence shown here is derived from an EMBL/GenBank/DDBJ whole genome shotgun (WGS) entry which is preliminary data.</text>
</comment>
<comment type="subcellular location">
    <subcellularLocation>
        <location evidence="1">Endoplasmic reticulum membrane</location>
        <topology evidence="1">Single-pass type I membrane protein</topology>
    </subcellularLocation>
</comment>
<keyword evidence="2" id="KW-0812">Transmembrane</keyword>
<evidence type="ECO:0000313" key="10">
    <source>
        <dbReference type="Proteomes" id="UP001149090"/>
    </source>
</evidence>
<evidence type="ECO:0000313" key="9">
    <source>
        <dbReference type="EMBL" id="KAJ5075519.1"/>
    </source>
</evidence>
<evidence type="ECO:0000256" key="6">
    <source>
        <dbReference type="ARBA" id="ARBA00023136"/>
    </source>
</evidence>
<dbReference type="Pfam" id="PF03896">
    <property type="entry name" value="TRAP_alpha"/>
    <property type="match status" value="1"/>
</dbReference>
<feature type="chain" id="PRO_5040323808" evidence="8">
    <location>
        <begin position="26"/>
        <end position="275"/>
    </location>
</feature>
<protein>
    <submittedName>
        <fullName evidence="9">Translocon-associated protein subunit alpha</fullName>
    </submittedName>
</protein>
<organism evidence="9 10">
    <name type="scientific">Anaeramoeba ignava</name>
    <name type="common">Anaerobic marine amoeba</name>
    <dbReference type="NCBI Taxonomy" id="1746090"/>
    <lineage>
        <taxon>Eukaryota</taxon>
        <taxon>Metamonada</taxon>
        <taxon>Anaeramoebidae</taxon>
        <taxon>Anaeramoeba</taxon>
    </lineage>
</organism>
<evidence type="ECO:0000256" key="3">
    <source>
        <dbReference type="ARBA" id="ARBA00022729"/>
    </source>
</evidence>
<feature type="region of interest" description="Disordered" evidence="7">
    <location>
        <begin position="225"/>
        <end position="275"/>
    </location>
</feature>
<dbReference type="EMBL" id="JAPDFW010000064">
    <property type="protein sequence ID" value="KAJ5075519.1"/>
    <property type="molecule type" value="Genomic_DNA"/>
</dbReference>